<name>A0ABY9S296_9ACTN</name>
<dbReference type="InterPro" id="IPR005119">
    <property type="entry name" value="LysR_subst-bd"/>
</dbReference>
<gene>
    <name evidence="2" type="ORF">RGF97_32340</name>
</gene>
<reference evidence="2 3" key="1">
    <citation type="submission" date="2023-09" db="EMBL/GenBank/DDBJ databases">
        <title>Complete genome of Streptomyces roseicoloratus T14.</title>
        <authorList>
            <person name="Bashizi T."/>
            <person name="Kim M.-J."/>
            <person name="Lee G."/>
            <person name="Tagele S.B."/>
            <person name="Shin J.-H."/>
        </authorList>
    </citation>
    <scope>NUCLEOTIDE SEQUENCE [LARGE SCALE GENOMIC DNA]</scope>
    <source>
        <strain evidence="2 3">T14</strain>
    </source>
</reference>
<protein>
    <submittedName>
        <fullName evidence="2">LysR substrate-binding domain-containing protein</fullName>
    </submittedName>
</protein>
<proteinExistence type="predicted"/>
<accession>A0ABY9S296</accession>
<evidence type="ECO:0000313" key="3">
    <source>
        <dbReference type="Proteomes" id="UP001250858"/>
    </source>
</evidence>
<dbReference type="Gene3D" id="3.40.190.10">
    <property type="entry name" value="Periplasmic binding protein-like II"/>
    <property type="match status" value="2"/>
</dbReference>
<dbReference type="Pfam" id="PF03466">
    <property type="entry name" value="LysR_substrate"/>
    <property type="match status" value="1"/>
</dbReference>
<evidence type="ECO:0000313" key="2">
    <source>
        <dbReference type="EMBL" id="WMX48552.1"/>
    </source>
</evidence>
<dbReference type="Proteomes" id="UP001250858">
    <property type="component" value="Chromosome"/>
</dbReference>
<organism evidence="2 3">
    <name type="scientific">Streptomyces roseicoloratus</name>
    <dbReference type="NCBI Taxonomy" id="2508722"/>
    <lineage>
        <taxon>Bacteria</taxon>
        <taxon>Bacillati</taxon>
        <taxon>Actinomycetota</taxon>
        <taxon>Actinomycetes</taxon>
        <taxon>Kitasatosporales</taxon>
        <taxon>Streptomycetaceae</taxon>
        <taxon>Streptomyces</taxon>
    </lineage>
</organism>
<dbReference type="EMBL" id="CP133762">
    <property type="protein sequence ID" value="WMX48552.1"/>
    <property type="molecule type" value="Genomic_DNA"/>
</dbReference>
<dbReference type="RefSeq" id="WP_309549976.1">
    <property type="nucleotide sequence ID" value="NZ_CP133762.1"/>
</dbReference>
<dbReference type="SUPFAM" id="SSF53850">
    <property type="entry name" value="Periplasmic binding protein-like II"/>
    <property type="match status" value="1"/>
</dbReference>
<sequence length="85" mass="8676">MRHQVDEFTTVPAFVAAGQGVAVVPQSGVSDPPPGVRLTALPLIRRTRVAFRNGAGPHPAIAALTRALRESVPEGLGRGPGSGTG</sequence>
<keyword evidence="3" id="KW-1185">Reference proteome</keyword>
<feature type="domain" description="LysR substrate-binding" evidence="1">
    <location>
        <begin position="2"/>
        <end position="71"/>
    </location>
</feature>
<evidence type="ECO:0000259" key="1">
    <source>
        <dbReference type="Pfam" id="PF03466"/>
    </source>
</evidence>